<reference evidence="2" key="1">
    <citation type="submission" date="2023-05" db="EMBL/GenBank/DDBJ databases">
        <title>Nepenthes gracilis genome sequencing.</title>
        <authorList>
            <person name="Fukushima K."/>
        </authorList>
    </citation>
    <scope>NUCLEOTIDE SEQUENCE</scope>
    <source>
        <strain evidence="2">SING2019-196</strain>
    </source>
</reference>
<protein>
    <submittedName>
        <fullName evidence="2">Uncharacterized protein</fullName>
    </submittedName>
</protein>
<accession>A0AAD3SKS0</accession>
<name>A0AAD3SKS0_NEPGR</name>
<dbReference type="Proteomes" id="UP001279734">
    <property type="component" value="Unassembled WGS sequence"/>
</dbReference>
<keyword evidence="3" id="KW-1185">Reference proteome</keyword>
<comment type="caution">
    <text evidence="2">The sequence shown here is derived from an EMBL/GenBank/DDBJ whole genome shotgun (WGS) entry which is preliminary data.</text>
</comment>
<dbReference type="AlphaFoldDB" id="A0AAD3SKS0"/>
<dbReference type="EMBL" id="BSYO01000012">
    <property type="protein sequence ID" value="GMH12544.1"/>
    <property type="molecule type" value="Genomic_DNA"/>
</dbReference>
<evidence type="ECO:0000256" key="1">
    <source>
        <dbReference type="SAM" id="MobiDB-lite"/>
    </source>
</evidence>
<evidence type="ECO:0000313" key="2">
    <source>
        <dbReference type="EMBL" id="GMH12544.1"/>
    </source>
</evidence>
<proteinExistence type="predicted"/>
<evidence type="ECO:0000313" key="3">
    <source>
        <dbReference type="Proteomes" id="UP001279734"/>
    </source>
</evidence>
<organism evidence="2 3">
    <name type="scientific">Nepenthes gracilis</name>
    <name type="common">Slender pitcher plant</name>
    <dbReference type="NCBI Taxonomy" id="150966"/>
    <lineage>
        <taxon>Eukaryota</taxon>
        <taxon>Viridiplantae</taxon>
        <taxon>Streptophyta</taxon>
        <taxon>Embryophyta</taxon>
        <taxon>Tracheophyta</taxon>
        <taxon>Spermatophyta</taxon>
        <taxon>Magnoliopsida</taxon>
        <taxon>eudicotyledons</taxon>
        <taxon>Gunneridae</taxon>
        <taxon>Pentapetalae</taxon>
        <taxon>Caryophyllales</taxon>
        <taxon>Nepenthaceae</taxon>
        <taxon>Nepenthes</taxon>
    </lineage>
</organism>
<feature type="compositionally biased region" description="Polar residues" evidence="1">
    <location>
        <begin position="48"/>
        <end position="64"/>
    </location>
</feature>
<sequence length="145" mass="16543">MCRRTSISAKRPHSGSHHWIGNFSCSFSQLSSQISKLTTQIFGQSSQKPVWSSSTTTPTAQQHQMFLETHTREPKTKQPSIMPAMKAPNQDRQGINDHAFNDVRTPFRVFNFYGFGHHYKRLILQAVKPFLLQTPSRIGSRAVEQ</sequence>
<gene>
    <name evidence="2" type="ORF">Nepgr_014385</name>
</gene>
<feature type="region of interest" description="Disordered" evidence="1">
    <location>
        <begin position="48"/>
        <end position="93"/>
    </location>
</feature>